<sequence length="506" mass="55034">MSNLAELIPEPVPAPDPIADALARSKQDPGAIFEPEVLALLRQVRDADPARWARIRHAVKEAKTVSMADLDKLTSAANEATAGTDELFPEVTLWPELVDGAELLEALTTIIRRHVIADPATVHAAALWAAFTWFVDVVNVAPIANITAPEKRCGKTVMLGVLSRLACRPLAVSNIAPAALFRALELWTPTLLIDEVDAFLAEHEEARGILNAGFTRDSAFVIRCVGDDHMPTRFNVWGAKALCGIGKIADTLSDRSIPLRLRRKLPGERTVKIRHADPAAFAELVSKLARFAIDNREAIRTARPAEVDGLNDRANDCWEPLLAVAEVAGGNWPRIARNAAATLHGLEEDTPSIGAELLASIRDAFDTRRTERLATADLLEALAEDEEAPWAAWNRGKPMTPHQLSKRLSEFGIKPGAHRIGFKTAKGYKREQFEEAFKRYLSADTPGKSVTRLQASNHAASSDFETVTRSAAVTDQNGLKASNGAGCNHVTDPKGVQTEDNAEYFG</sequence>
<gene>
    <name evidence="3" type="ORF">UIB01_00690</name>
</gene>
<accession>A0A023WM72</accession>
<dbReference type="AlphaFoldDB" id="A0A023WM72"/>
<dbReference type="Proteomes" id="UP000025238">
    <property type="component" value="Chromosome"/>
</dbReference>
<dbReference type="KEGG" id="pstu:UIB01_00690"/>
<dbReference type="PATRIC" id="fig|316.97.peg.140"/>
<name>A0A023WM72_STUST</name>
<feature type="domain" description="DUF3631" evidence="2">
    <location>
        <begin position="260"/>
        <end position="440"/>
    </location>
</feature>
<evidence type="ECO:0000313" key="3">
    <source>
        <dbReference type="EMBL" id="AHY41046.1"/>
    </source>
</evidence>
<organism evidence="3 4">
    <name type="scientific">Stutzerimonas stutzeri</name>
    <name type="common">Pseudomonas stutzeri</name>
    <dbReference type="NCBI Taxonomy" id="316"/>
    <lineage>
        <taxon>Bacteria</taxon>
        <taxon>Pseudomonadati</taxon>
        <taxon>Pseudomonadota</taxon>
        <taxon>Gammaproteobacteria</taxon>
        <taxon>Pseudomonadales</taxon>
        <taxon>Pseudomonadaceae</taxon>
        <taxon>Stutzerimonas</taxon>
    </lineage>
</organism>
<evidence type="ECO:0000259" key="2">
    <source>
        <dbReference type="Pfam" id="PF12307"/>
    </source>
</evidence>
<evidence type="ECO:0000313" key="4">
    <source>
        <dbReference type="Proteomes" id="UP000025238"/>
    </source>
</evidence>
<proteinExistence type="predicted"/>
<protein>
    <recommendedName>
        <fullName evidence="2">DUF3631 domain-containing protein</fullName>
    </recommendedName>
</protein>
<reference evidence="3 4" key="1">
    <citation type="submission" date="2014-03" db="EMBL/GenBank/DDBJ databases">
        <title>Complete genome sequence of Pseudomonas stutzeri 19SMN4.</title>
        <authorList>
            <person name="Brunet-Galmes I."/>
            <person name="Nogales B."/>
            <person name="Busquets A."/>
            <person name="Pena A."/>
            <person name="Gomila M."/>
            <person name="Garcia-Valdes E."/>
            <person name="Lalucat J."/>
            <person name="Bennasar A."/>
            <person name="Bosch R."/>
        </authorList>
    </citation>
    <scope>NUCLEOTIDE SEQUENCE [LARGE SCALE GENOMIC DNA]</scope>
    <source>
        <strain evidence="3 4">19SMN4</strain>
    </source>
</reference>
<feature type="region of interest" description="Disordered" evidence="1">
    <location>
        <begin position="481"/>
        <end position="506"/>
    </location>
</feature>
<dbReference type="EMBL" id="CP007509">
    <property type="protein sequence ID" value="AHY41046.1"/>
    <property type="molecule type" value="Genomic_DNA"/>
</dbReference>
<evidence type="ECO:0000256" key="1">
    <source>
        <dbReference type="SAM" id="MobiDB-lite"/>
    </source>
</evidence>
<dbReference type="InterPro" id="IPR022081">
    <property type="entry name" value="DUF3631"/>
</dbReference>
<dbReference type="Pfam" id="PF12307">
    <property type="entry name" value="DUF3631"/>
    <property type="match status" value="1"/>
</dbReference>